<accession>A0A0C3NUR3</accession>
<dbReference type="Proteomes" id="UP000053257">
    <property type="component" value="Unassembled WGS sequence"/>
</dbReference>
<sequence length="236" mass="25657">MNINSDNIVLVAPRPVRLAAPAPFAQYHHSAATILRPQAINTVRFLSPSADAFERLKLSDESADEDTKSESSERDRSVSPRASPRSTLPSEAVEEFLSILRPSTFLFPPNSPILRPSNGTSHTFFPYRRPGSCNLSPAISSEGLGITFMDQNDSMSKDGDSVTYPFKIIGATHLSSPVSRAHTRNPFPRQLAYEHPVTAFIRDHSASPSPGALALTPSAIPLPLPTPDEMELEPVS</sequence>
<evidence type="ECO:0000256" key="1">
    <source>
        <dbReference type="SAM" id="MobiDB-lite"/>
    </source>
</evidence>
<dbReference type="HOGENOM" id="CLU_113386_0_0_1"/>
<evidence type="ECO:0000313" key="2">
    <source>
        <dbReference type="EMBL" id="KIP09074.1"/>
    </source>
</evidence>
<protein>
    <submittedName>
        <fullName evidence="2">Uncharacterized protein</fullName>
    </submittedName>
</protein>
<name>A0A0C3NUR3_PHLG1</name>
<proteinExistence type="predicted"/>
<dbReference type="EMBL" id="KN840470">
    <property type="protein sequence ID" value="KIP09074.1"/>
    <property type="molecule type" value="Genomic_DNA"/>
</dbReference>
<reference evidence="2 3" key="1">
    <citation type="journal article" date="2014" name="PLoS Genet.">
        <title>Analysis of the Phlebiopsis gigantea genome, transcriptome and secretome provides insight into its pioneer colonization strategies of wood.</title>
        <authorList>
            <person name="Hori C."/>
            <person name="Ishida T."/>
            <person name="Igarashi K."/>
            <person name="Samejima M."/>
            <person name="Suzuki H."/>
            <person name="Master E."/>
            <person name="Ferreira P."/>
            <person name="Ruiz-Duenas F.J."/>
            <person name="Held B."/>
            <person name="Canessa P."/>
            <person name="Larrondo L.F."/>
            <person name="Schmoll M."/>
            <person name="Druzhinina I.S."/>
            <person name="Kubicek C.P."/>
            <person name="Gaskell J.A."/>
            <person name="Kersten P."/>
            <person name="St John F."/>
            <person name="Glasner J."/>
            <person name="Sabat G."/>
            <person name="Splinter BonDurant S."/>
            <person name="Syed K."/>
            <person name="Yadav J."/>
            <person name="Mgbeahuruike A.C."/>
            <person name="Kovalchuk A."/>
            <person name="Asiegbu F.O."/>
            <person name="Lackner G."/>
            <person name="Hoffmeister D."/>
            <person name="Rencoret J."/>
            <person name="Gutierrez A."/>
            <person name="Sun H."/>
            <person name="Lindquist E."/>
            <person name="Barry K."/>
            <person name="Riley R."/>
            <person name="Grigoriev I.V."/>
            <person name="Henrissat B."/>
            <person name="Kues U."/>
            <person name="Berka R.M."/>
            <person name="Martinez A.T."/>
            <person name="Covert S.F."/>
            <person name="Blanchette R.A."/>
            <person name="Cullen D."/>
        </authorList>
    </citation>
    <scope>NUCLEOTIDE SEQUENCE [LARGE SCALE GENOMIC DNA]</scope>
    <source>
        <strain evidence="2 3">11061_1 CR5-6</strain>
    </source>
</reference>
<gene>
    <name evidence="2" type="ORF">PHLGIDRAFT_18721</name>
</gene>
<feature type="region of interest" description="Disordered" evidence="1">
    <location>
        <begin position="57"/>
        <end position="89"/>
    </location>
</feature>
<dbReference type="OrthoDB" id="3242721at2759"/>
<organism evidence="2 3">
    <name type="scientific">Phlebiopsis gigantea (strain 11061_1 CR5-6)</name>
    <name type="common">White-rot fungus</name>
    <name type="synonym">Peniophora gigantea</name>
    <dbReference type="NCBI Taxonomy" id="745531"/>
    <lineage>
        <taxon>Eukaryota</taxon>
        <taxon>Fungi</taxon>
        <taxon>Dikarya</taxon>
        <taxon>Basidiomycota</taxon>
        <taxon>Agaricomycotina</taxon>
        <taxon>Agaricomycetes</taxon>
        <taxon>Polyporales</taxon>
        <taxon>Phanerochaetaceae</taxon>
        <taxon>Phlebiopsis</taxon>
    </lineage>
</organism>
<feature type="compositionally biased region" description="Basic and acidic residues" evidence="1">
    <location>
        <begin position="57"/>
        <end position="78"/>
    </location>
</feature>
<feature type="region of interest" description="Disordered" evidence="1">
    <location>
        <begin position="207"/>
        <end position="236"/>
    </location>
</feature>
<evidence type="ECO:0000313" key="3">
    <source>
        <dbReference type="Proteomes" id="UP000053257"/>
    </source>
</evidence>
<dbReference type="AlphaFoldDB" id="A0A0C3NUR3"/>
<keyword evidence="3" id="KW-1185">Reference proteome</keyword>